<comment type="caution">
    <text evidence="1">The sequence shown here is derived from an EMBL/GenBank/DDBJ whole genome shotgun (WGS) entry which is preliminary data.</text>
</comment>
<evidence type="ECO:0000313" key="2">
    <source>
        <dbReference type="Proteomes" id="UP000072763"/>
    </source>
</evidence>
<evidence type="ECO:0000313" key="1">
    <source>
        <dbReference type="EMBL" id="KTR51487.1"/>
    </source>
</evidence>
<dbReference type="Gene3D" id="2.40.400.10">
    <property type="entry name" value="Acetoacetate decarboxylase-like"/>
    <property type="match status" value="1"/>
</dbReference>
<protein>
    <submittedName>
        <fullName evidence="1">Acetoacetate decarboxylase</fullName>
    </submittedName>
</protein>
<dbReference type="PATRIC" id="fig|465820.4.peg.2177"/>
<gene>
    <name evidence="1" type="ORF">NS359_10010</name>
</gene>
<dbReference type="InterPro" id="IPR023375">
    <property type="entry name" value="ADC_dom_sf"/>
</dbReference>
<accession>A0A147DPR8</accession>
<dbReference type="RefSeq" id="WP_058749986.1">
    <property type="nucleotide sequence ID" value="NZ_LDRC01000052.1"/>
</dbReference>
<dbReference type="EMBL" id="LDRC01000052">
    <property type="protein sequence ID" value="KTR51487.1"/>
    <property type="molecule type" value="Genomic_DNA"/>
</dbReference>
<reference evidence="1 2" key="1">
    <citation type="journal article" date="2016" name="Front. Microbiol.">
        <title>Genomic Resource of Rice Seed Associated Bacteria.</title>
        <authorList>
            <person name="Midha S."/>
            <person name="Bansal K."/>
            <person name="Sharma S."/>
            <person name="Kumar N."/>
            <person name="Patil P.P."/>
            <person name="Chaudhry V."/>
            <person name="Patil P.B."/>
        </authorList>
    </citation>
    <scope>NUCLEOTIDE SEQUENCE [LARGE SCALE GENOMIC DNA]</scope>
    <source>
        <strain evidence="1 2">NS359</strain>
    </source>
</reference>
<dbReference type="InterPro" id="IPR010451">
    <property type="entry name" value="Acetoacetate_decarboxylase"/>
</dbReference>
<dbReference type="AlphaFoldDB" id="A0A147DPR8"/>
<dbReference type="GO" id="GO:0016829">
    <property type="term" value="F:lyase activity"/>
    <property type="evidence" value="ECO:0007669"/>
    <property type="project" value="InterPro"/>
</dbReference>
<dbReference type="Pfam" id="PF06314">
    <property type="entry name" value="ADC"/>
    <property type="match status" value="1"/>
</dbReference>
<dbReference type="NCBIfam" id="NF002614">
    <property type="entry name" value="PRK02265.1"/>
    <property type="match status" value="1"/>
</dbReference>
<proteinExistence type="predicted"/>
<dbReference type="Proteomes" id="UP000072763">
    <property type="component" value="Unassembled WGS sequence"/>
</dbReference>
<name>A0A147DPR8_9MICO</name>
<sequence length="250" mass="27665">MRADDVLQHLTTPLAAPVYPLRPTRFTDREYFNVVYRTDPDALRAVVPEPLEVTEPLVRFEVMKMGEVDGYGPYVESGQAIQVEHEGERGEYLHAMYLDNSAATLAGRELSAYPKVLGTPALRVDQGALVGTLDRGTERVATATMAYEWEPLDHDAALAEITVPTFMVKLVPDLRTQRHLVADLVRTEITDVTVKSAWTGPARLQLFAHALAPMADLPVLEVVRASHIVTDLTLAPVRTVHDYLADRPSA</sequence>
<dbReference type="OrthoDB" id="1633687at2"/>
<dbReference type="SUPFAM" id="SSF160104">
    <property type="entry name" value="Acetoacetate decarboxylase-like"/>
    <property type="match status" value="1"/>
</dbReference>
<dbReference type="STRING" id="465820.NS263_13960"/>
<organism evidence="1 2">
    <name type="scientific">Curtobacterium oceanosedimentum</name>
    <dbReference type="NCBI Taxonomy" id="465820"/>
    <lineage>
        <taxon>Bacteria</taxon>
        <taxon>Bacillati</taxon>
        <taxon>Actinomycetota</taxon>
        <taxon>Actinomycetes</taxon>
        <taxon>Micrococcales</taxon>
        <taxon>Microbacteriaceae</taxon>
        <taxon>Curtobacterium</taxon>
    </lineage>
</organism>